<dbReference type="Proteomes" id="UP001060012">
    <property type="component" value="Chromosome"/>
</dbReference>
<feature type="transmembrane region" description="Helical" evidence="2">
    <location>
        <begin position="54"/>
        <end position="79"/>
    </location>
</feature>
<evidence type="ECO:0000313" key="4">
    <source>
        <dbReference type="Proteomes" id="UP001060012"/>
    </source>
</evidence>
<accession>A0ABY5E3T5</accession>
<keyword evidence="2" id="KW-0812">Transmembrane</keyword>
<keyword evidence="2" id="KW-0874">Quinone</keyword>
<dbReference type="PANTHER" id="PTHR33269">
    <property type="entry name" value="NADH-UBIQUINONE OXIDOREDUCTASE CHAIN 6"/>
    <property type="match status" value="1"/>
</dbReference>
<keyword evidence="2" id="KW-1003">Cell membrane</keyword>
<dbReference type="PANTHER" id="PTHR33269:SF17">
    <property type="entry name" value="NADH-UBIQUINONE OXIDOREDUCTASE CHAIN 6"/>
    <property type="match status" value="1"/>
</dbReference>
<dbReference type="InterPro" id="IPR001457">
    <property type="entry name" value="NADH_UbQ/plastoQ_OxRdtase_su6"/>
</dbReference>
<keyword evidence="3" id="KW-0560">Oxidoreductase</keyword>
<comment type="function">
    <text evidence="2">NDH-1 shuttles electrons from NADH, via FMN and iron-sulfur (Fe-S) centers, to quinones in the respiratory chain. Couples the redox reaction to proton translocation (for every two electrons transferred, four hydrogen ions are translocated across the cytoplasmic membrane), and thus conserves the redox energy in a proton gradient.</text>
</comment>
<proteinExistence type="inferred from homology"/>
<evidence type="ECO:0000256" key="1">
    <source>
        <dbReference type="ARBA" id="ARBA00005698"/>
    </source>
</evidence>
<keyword evidence="2" id="KW-1133">Transmembrane helix</keyword>
<comment type="catalytic activity">
    <reaction evidence="2">
        <text>a quinone + NADH + 5 H(+)(in) = a quinol + NAD(+) + 4 H(+)(out)</text>
        <dbReference type="Rhea" id="RHEA:57888"/>
        <dbReference type="ChEBI" id="CHEBI:15378"/>
        <dbReference type="ChEBI" id="CHEBI:24646"/>
        <dbReference type="ChEBI" id="CHEBI:57540"/>
        <dbReference type="ChEBI" id="CHEBI:57945"/>
        <dbReference type="ChEBI" id="CHEBI:132124"/>
    </reaction>
</comment>
<keyword evidence="2" id="KW-0520">NAD</keyword>
<dbReference type="EMBL" id="CP100595">
    <property type="protein sequence ID" value="UTJ06405.1"/>
    <property type="molecule type" value="Genomic_DNA"/>
</dbReference>
<comment type="similarity">
    <text evidence="1 2">Belongs to the complex I subunit 6 family.</text>
</comment>
<keyword evidence="2" id="KW-0472">Membrane</keyword>
<evidence type="ECO:0000256" key="2">
    <source>
        <dbReference type="RuleBase" id="RU004429"/>
    </source>
</evidence>
<feature type="transmembrane region" description="Helical" evidence="2">
    <location>
        <begin position="140"/>
        <end position="163"/>
    </location>
</feature>
<protein>
    <recommendedName>
        <fullName evidence="2">NADH-quinone oxidoreductase subunit J</fullName>
        <ecNumber evidence="2">7.1.1.-</ecNumber>
    </recommendedName>
</protein>
<organism evidence="3 4">
    <name type="scientific">Arcobacter roscoffensis</name>
    <dbReference type="NCBI Taxonomy" id="2961520"/>
    <lineage>
        <taxon>Bacteria</taxon>
        <taxon>Pseudomonadati</taxon>
        <taxon>Campylobacterota</taxon>
        <taxon>Epsilonproteobacteria</taxon>
        <taxon>Campylobacterales</taxon>
        <taxon>Arcobacteraceae</taxon>
        <taxon>Arcobacter</taxon>
    </lineage>
</organism>
<dbReference type="RefSeq" id="WP_254576584.1">
    <property type="nucleotide sequence ID" value="NZ_CP100595.1"/>
</dbReference>
<feature type="transmembrane region" description="Helical" evidence="2">
    <location>
        <begin position="6"/>
        <end position="23"/>
    </location>
</feature>
<dbReference type="Pfam" id="PF00499">
    <property type="entry name" value="Oxidored_q3"/>
    <property type="match status" value="1"/>
</dbReference>
<sequence length="198" mass="21258">MFEIVAFIVFSVLTIGMFLITVLTNNALYALSAMAAGMIFISAFFFLLGADFLGAVQIVVYTGAVMALYAFGMMFFDSLSVVKEKVNNPRLVFLLSGMVALIVVVIFIAPVIGENVQANYPMTPGAGNSADVGLVLFTKYLVPFEVAGIMLVVAMIGGIVLAGKKMNESYSEMPEDEIDAHIEAEAKAEAQKESKEAK</sequence>
<dbReference type="InterPro" id="IPR042106">
    <property type="entry name" value="Nuo/plastoQ_OxRdtase_6_NuoJ"/>
</dbReference>
<dbReference type="EC" id="7.1.1.-" evidence="2"/>
<feature type="transmembrane region" description="Helical" evidence="2">
    <location>
        <begin position="91"/>
        <end position="112"/>
    </location>
</feature>
<dbReference type="Gene3D" id="1.20.120.1200">
    <property type="entry name" value="NADH-ubiquinone/plastoquinone oxidoreductase chain 6, subunit NuoJ"/>
    <property type="match status" value="1"/>
</dbReference>
<dbReference type="NCBIfam" id="NF005167">
    <property type="entry name" value="PRK06638.2-2"/>
    <property type="match status" value="1"/>
</dbReference>
<evidence type="ECO:0000313" key="3">
    <source>
        <dbReference type="EMBL" id="UTJ06405.1"/>
    </source>
</evidence>
<comment type="subcellular location">
    <subcellularLocation>
        <location evidence="2">Cell membrane</location>
        <topology evidence="2">Multi-pass membrane protein</topology>
    </subcellularLocation>
</comment>
<reference evidence="3" key="1">
    <citation type="submission" date="2022-07" db="EMBL/GenBank/DDBJ databases">
        <title>Arcobacter roscoffensis sp. nov., a marine bacterium isolated from coastal seawater collected from Roscoff, France.</title>
        <authorList>
            <person name="Pascual J."/>
            <person name="Lepeaux C."/>
            <person name="Methner A."/>
            <person name="Overmann J."/>
        </authorList>
    </citation>
    <scope>NUCLEOTIDE SEQUENCE</scope>
    <source>
        <strain evidence="3">ARW1-2F2</strain>
    </source>
</reference>
<dbReference type="GO" id="GO:0016491">
    <property type="term" value="F:oxidoreductase activity"/>
    <property type="evidence" value="ECO:0007669"/>
    <property type="project" value="UniProtKB-KW"/>
</dbReference>
<name>A0ABY5E3T5_9BACT</name>
<gene>
    <name evidence="3" type="ORF">NJU99_14300</name>
</gene>
<keyword evidence="4" id="KW-1185">Reference proteome</keyword>
<feature type="transmembrane region" description="Helical" evidence="2">
    <location>
        <begin position="28"/>
        <end position="48"/>
    </location>
</feature>